<evidence type="ECO:0000256" key="4">
    <source>
        <dbReference type="ARBA" id="ARBA00022475"/>
    </source>
</evidence>
<dbReference type="GO" id="GO:0015293">
    <property type="term" value="F:symporter activity"/>
    <property type="evidence" value="ECO:0007669"/>
    <property type="project" value="TreeGrafter"/>
</dbReference>
<dbReference type="GO" id="GO:0005886">
    <property type="term" value="C:plasma membrane"/>
    <property type="evidence" value="ECO:0007669"/>
    <property type="project" value="UniProtKB-SubCell"/>
</dbReference>
<keyword evidence="6 11" id="KW-1133">Transmembrane helix</keyword>
<comment type="similarity">
    <text evidence="2">Belongs to the sodium:solute symporter (SSF) (TC 2.A.21) family.</text>
</comment>
<evidence type="ECO:0000256" key="3">
    <source>
        <dbReference type="ARBA" id="ARBA00022448"/>
    </source>
</evidence>
<gene>
    <name evidence="12" type="ORF">OTI717_LOCUS6264</name>
</gene>
<evidence type="ECO:0000256" key="2">
    <source>
        <dbReference type="ARBA" id="ARBA00006434"/>
    </source>
</evidence>
<keyword evidence="10" id="KW-0739">Sodium transport</keyword>
<proteinExistence type="inferred from homology"/>
<comment type="subcellular location">
    <subcellularLocation>
        <location evidence="1">Cell membrane</location>
        <topology evidence="1">Multi-pass membrane protein</topology>
    </subcellularLocation>
</comment>
<evidence type="ECO:0000256" key="8">
    <source>
        <dbReference type="ARBA" id="ARBA00023065"/>
    </source>
</evidence>
<evidence type="ECO:0000256" key="1">
    <source>
        <dbReference type="ARBA" id="ARBA00004651"/>
    </source>
</evidence>
<reference evidence="12" key="1">
    <citation type="submission" date="2021-02" db="EMBL/GenBank/DDBJ databases">
        <authorList>
            <person name="Nowell W R."/>
        </authorList>
    </citation>
    <scope>NUCLEOTIDE SEQUENCE</scope>
</reference>
<dbReference type="GO" id="GO:0006814">
    <property type="term" value="P:sodium ion transport"/>
    <property type="evidence" value="ECO:0007669"/>
    <property type="project" value="UniProtKB-KW"/>
</dbReference>
<evidence type="ECO:0000313" key="12">
    <source>
        <dbReference type="EMBL" id="CAF3590147.1"/>
    </source>
</evidence>
<evidence type="ECO:0000256" key="5">
    <source>
        <dbReference type="ARBA" id="ARBA00022692"/>
    </source>
</evidence>
<sequence>MNMFGAGIKFTMGFGDTPGKMWDPNHIRYPQQAASILDACLDIEFHAIFTIENVTEKKENNVPYWLVRMNAVKDSGMACILKSIEQRHLYDLTGFDVMWSAQPSVNLFECLLQLNNQLHYLHRFEMMTLDWSKSVKVKEDDAPLSHYITAVKLILSVGSRPELNIDEQKILCQGIMHLTLSVHLLTLDKRYELVRWPQRAIGLIHYKAPPLVLTQARLLIVGVLFHIALTYYQQFSTTAKAQECFQRIVTYSIEHCPFDSFTLSHRYLGEINYSHYEQYEQAVEHFQVSATFYESHSSDDYWELALCNKWLAMVHFKLRLYQLSIDYGLKAIDLLQKPRSSQSTNKFVGNEFAFLKRVTCVQQKNQIAYNEHNNEQALSEMYRLIEDAYDQIHDLDLSLAAYECVLEINQDFSPIYQLETVITESRLEILFNNGGMKAVIWTDVLQAIVIAVGLLAVAIQGLIILGGFKRTFSIASRGGRIEFDSISFDPRTRHTIWSLLIGGSINLLATYGFNQAQVQRYMSIRSTHGTKQALYINAVGSAFVVFFSALIGVIIYAYYADCDPYTRKEIEDIDQILPYFVMEVLSDKKGLPGVFLACIFSGSLSTISSGLNSLSAVIIEDIYKGLLNRQLTDERQEGPIMGVFVLGFLFPRVNRRGGLVGFFASLLFLLWIFLGAQITKKQMKNVGLPLSIANCSDTTNTNWTITTTIMSTSLKRDPLIDLYSISYMWYTSIAVGTVVLVGNIVSYLTHPLQPHEIDPKLIIPVSDVCCCFLPERWREWLRCGVDYEIYHKRQNNNNEVEMTTTHTDGTNHTNSSAQILNTDSKKLIRSNTVSPVPIVFSTSVPSTVNEAHENSSAN</sequence>
<dbReference type="InterPro" id="IPR038377">
    <property type="entry name" value="Na/Glc_symporter_sf"/>
</dbReference>
<dbReference type="Pfam" id="PF00474">
    <property type="entry name" value="SSF"/>
    <property type="match status" value="1"/>
</dbReference>
<dbReference type="PANTHER" id="PTHR42985">
    <property type="entry name" value="SODIUM-COUPLED MONOCARBOXYLATE TRANSPORTER"/>
    <property type="match status" value="1"/>
</dbReference>
<dbReference type="InterPro" id="IPR051163">
    <property type="entry name" value="Sodium:Solute_Symporter_SSF"/>
</dbReference>
<dbReference type="PROSITE" id="PS50283">
    <property type="entry name" value="NA_SOLUT_SYMP_3"/>
    <property type="match status" value="1"/>
</dbReference>
<keyword evidence="7" id="KW-0915">Sodium</keyword>
<dbReference type="InterPro" id="IPR011990">
    <property type="entry name" value="TPR-like_helical_dom_sf"/>
</dbReference>
<feature type="transmembrane region" description="Helical" evidence="11">
    <location>
        <begin position="659"/>
        <end position="678"/>
    </location>
</feature>
<keyword evidence="3" id="KW-0813">Transport</keyword>
<evidence type="ECO:0000256" key="6">
    <source>
        <dbReference type="ARBA" id="ARBA00022989"/>
    </source>
</evidence>
<dbReference type="Proteomes" id="UP000663823">
    <property type="component" value="Unassembled WGS sequence"/>
</dbReference>
<feature type="transmembrane region" description="Helical" evidence="11">
    <location>
        <begin position="444"/>
        <end position="468"/>
    </location>
</feature>
<keyword evidence="9 11" id="KW-0472">Membrane</keyword>
<accession>A0A818MIZ6</accession>
<evidence type="ECO:0000256" key="7">
    <source>
        <dbReference type="ARBA" id="ARBA00023053"/>
    </source>
</evidence>
<dbReference type="AlphaFoldDB" id="A0A818MIZ6"/>
<name>A0A818MIZ6_9BILA</name>
<dbReference type="InterPro" id="IPR001734">
    <property type="entry name" value="Na/solute_symporter"/>
</dbReference>
<dbReference type="EMBL" id="CAJOAX010000432">
    <property type="protein sequence ID" value="CAF3590147.1"/>
    <property type="molecule type" value="Genomic_DNA"/>
</dbReference>
<feature type="transmembrane region" description="Helical" evidence="11">
    <location>
        <begin position="534"/>
        <end position="559"/>
    </location>
</feature>
<dbReference type="SUPFAM" id="SSF48452">
    <property type="entry name" value="TPR-like"/>
    <property type="match status" value="1"/>
</dbReference>
<evidence type="ECO:0000256" key="9">
    <source>
        <dbReference type="ARBA" id="ARBA00023136"/>
    </source>
</evidence>
<dbReference type="PANTHER" id="PTHR42985:SF40">
    <property type="entry name" value="LD47995P-RELATED"/>
    <property type="match status" value="1"/>
</dbReference>
<dbReference type="Gene3D" id="1.25.40.10">
    <property type="entry name" value="Tetratricopeptide repeat domain"/>
    <property type="match status" value="1"/>
</dbReference>
<feature type="transmembrane region" description="Helical" evidence="11">
    <location>
        <begin position="727"/>
        <end position="748"/>
    </location>
</feature>
<keyword evidence="8" id="KW-0406">Ion transport</keyword>
<evidence type="ECO:0000256" key="10">
    <source>
        <dbReference type="ARBA" id="ARBA00023201"/>
    </source>
</evidence>
<evidence type="ECO:0000313" key="13">
    <source>
        <dbReference type="Proteomes" id="UP000663823"/>
    </source>
</evidence>
<keyword evidence="4" id="KW-1003">Cell membrane</keyword>
<dbReference type="Gene3D" id="1.20.1730.10">
    <property type="entry name" value="Sodium/glucose cotransporter"/>
    <property type="match status" value="1"/>
</dbReference>
<evidence type="ECO:0000256" key="11">
    <source>
        <dbReference type="SAM" id="Phobius"/>
    </source>
</evidence>
<organism evidence="12 13">
    <name type="scientific">Rotaria sordida</name>
    <dbReference type="NCBI Taxonomy" id="392033"/>
    <lineage>
        <taxon>Eukaryota</taxon>
        <taxon>Metazoa</taxon>
        <taxon>Spiralia</taxon>
        <taxon>Gnathifera</taxon>
        <taxon>Rotifera</taxon>
        <taxon>Eurotatoria</taxon>
        <taxon>Bdelloidea</taxon>
        <taxon>Philodinida</taxon>
        <taxon>Philodinidae</taxon>
        <taxon>Rotaria</taxon>
    </lineage>
</organism>
<keyword evidence="5 11" id="KW-0812">Transmembrane</keyword>
<feature type="transmembrane region" description="Helical" evidence="11">
    <location>
        <begin position="495"/>
        <end position="513"/>
    </location>
</feature>
<protein>
    <submittedName>
        <fullName evidence="12">Uncharacterized protein</fullName>
    </submittedName>
</protein>
<comment type="caution">
    <text evidence="12">The sequence shown here is derived from an EMBL/GenBank/DDBJ whole genome shotgun (WGS) entry which is preliminary data.</text>
</comment>